<keyword evidence="1 5" id="KW-0489">Methyltransferase</keyword>
<dbReference type="KEGG" id="vai:BU251_01330"/>
<dbReference type="Pfam" id="PF17827">
    <property type="entry name" value="PrmC_N"/>
    <property type="match status" value="1"/>
</dbReference>
<feature type="binding site" evidence="5">
    <location>
        <position position="175"/>
    </location>
    <ligand>
        <name>S-adenosyl-L-methionine</name>
        <dbReference type="ChEBI" id="CHEBI:59789"/>
    </ligand>
</feature>
<dbReference type="CDD" id="cd02440">
    <property type="entry name" value="AdoMet_MTases"/>
    <property type="match status" value="1"/>
</dbReference>
<evidence type="ECO:0000259" key="6">
    <source>
        <dbReference type="Pfam" id="PF05175"/>
    </source>
</evidence>
<dbReference type="InterPro" id="IPR007848">
    <property type="entry name" value="Small_mtfrase_dom"/>
</dbReference>
<dbReference type="PANTHER" id="PTHR18895:SF74">
    <property type="entry name" value="MTRF1L RELEASE FACTOR GLUTAMINE METHYLTRANSFERASE"/>
    <property type="match status" value="1"/>
</dbReference>
<evidence type="ECO:0000256" key="3">
    <source>
        <dbReference type="ARBA" id="ARBA00022691"/>
    </source>
</evidence>
<dbReference type="InterPro" id="IPR019874">
    <property type="entry name" value="RF_methyltr_PrmC"/>
</dbReference>
<feature type="domain" description="Methyltransferase small" evidence="6">
    <location>
        <begin position="86"/>
        <end position="201"/>
    </location>
</feature>
<feature type="domain" description="Release factor glutamine methyltransferase N-terminal" evidence="7">
    <location>
        <begin position="3"/>
        <end position="54"/>
    </location>
</feature>
<gene>
    <name evidence="5" type="primary">prmC</name>
    <name evidence="8" type="ORF">BU251_01330</name>
</gene>
<evidence type="ECO:0000313" key="9">
    <source>
        <dbReference type="Proteomes" id="UP000287243"/>
    </source>
</evidence>
<dbReference type="RefSeq" id="WP_128699102.1">
    <property type="nucleotide sequence ID" value="NZ_CP019384.1"/>
</dbReference>
<dbReference type="GO" id="GO:0003677">
    <property type="term" value="F:DNA binding"/>
    <property type="evidence" value="ECO:0007669"/>
    <property type="project" value="InterPro"/>
</dbReference>
<evidence type="ECO:0000256" key="2">
    <source>
        <dbReference type="ARBA" id="ARBA00022679"/>
    </source>
</evidence>
<keyword evidence="9" id="KW-1185">Reference proteome</keyword>
<evidence type="ECO:0000259" key="7">
    <source>
        <dbReference type="Pfam" id="PF17827"/>
    </source>
</evidence>
<dbReference type="HAMAP" id="MF_02126">
    <property type="entry name" value="RF_methyltr_PrmC"/>
    <property type="match status" value="1"/>
</dbReference>
<organism evidence="8 9">
    <name type="scientific">Velamenicoccus archaeovorus</name>
    <dbReference type="NCBI Taxonomy" id="1930593"/>
    <lineage>
        <taxon>Bacteria</taxon>
        <taxon>Pseudomonadati</taxon>
        <taxon>Candidatus Omnitrophota</taxon>
        <taxon>Candidatus Velamenicoccus</taxon>
    </lineage>
</organism>
<dbReference type="GO" id="GO:0032259">
    <property type="term" value="P:methylation"/>
    <property type="evidence" value="ECO:0007669"/>
    <property type="project" value="UniProtKB-KW"/>
</dbReference>
<dbReference type="InterPro" id="IPR029063">
    <property type="entry name" value="SAM-dependent_MTases_sf"/>
</dbReference>
<dbReference type="NCBIfam" id="TIGR00536">
    <property type="entry name" value="hemK_fam"/>
    <property type="match status" value="1"/>
</dbReference>
<keyword evidence="2 5" id="KW-0808">Transferase</keyword>
<evidence type="ECO:0000256" key="5">
    <source>
        <dbReference type="HAMAP-Rule" id="MF_02126"/>
    </source>
</evidence>
<dbReference type="InterPro" id="IPR004556">
    <property type="entry name" value="HemK-like"/>
</dbReference>
<dbReference type="AlphaFoldDB" id="A0A410P375"/>
<dbReference type="Gene3D" id="3.40.50.150">
    <property type="entry name" value="Vaccinia Virus protein VP39"/>
    <property type="match status" value="1"/>
</dbReference>
<dbReference type="SUPFAM" id="SSF53335">
    <property type="entry name" value="S-adenosyl-L-methionine-dependent methyltransferases"/>
    <property type="match status" value="1"/>
</dbReference>
<dbReference type="GO" id="GO:0102559">
    <property type="term" value="F:peptide chain release factor N(5)-glutamine methyltransferase activity"/>
    <property type="evidence" value="ECO:0007669"/>
    <property type="project" value="UniProtKB-EC"/>
</dbReference>
<dbReference type="InterPro" id="IPR002052">
    <property type="entry name" value="DNA_methylase_N6_adenine_CS"/>
</dbReference>
<dbReference type="OrthoDB" id="9800643at2"/>
<evidence type="ECO:0000256" key="1">
    <source>
        <dbReference type="ARBA" id="ARBA00022603"/>
    </source>
</evidence>
<dbReference type="InterPro" id="IPR040758">
    <property type="entry name" value="PrmC_N"/>
</dbReference>
<accession>A0A410P375</accession>
<feature type="binding site" evidence="5">
    <location>
        <begin position="105"/>
        <end position="109"/>
    </location>
    <ligand>
        <name>S-adenosyl-L-methionine</name>
        <dbReference type="ChEBI" id="CHEBI:59789"/>
    </ligand>
</feature>
<reference evidence="8 9" key="1">
    <citation type="submission" date="2017-01" db="EMBL/GenBank/DDBJ databases">
        <title>First insights into the biology of 'candidatus Vampirococcus archaeovorus'.</title>
        <authorList>
            <person name="Kizina J."/>
            <person name="Jordan S."/>
            <person name="Stueber K."/>
            <person name="Reinhardt R."/>
            <person name="Harder J."/>
        </authorList>
    </citation>
    <scope>NUCLEOTIDE SEQUENCE [LARGE SCALE GENOMIC DNA]</scope>
    <source>
        <strain evidence="8 9">LiM</strain>
    </source>
</reference>
<dbReference type="Pfam" id="PF05175">
    <property type="entry name" value="MTS"/>
    <property type="match status" value="1"/>
</dbReference>
<proteinExistence type="inferred from homology"/>
<keyword evidence="3 5" id="KW-0949">S-adenosyl-L-methionine</keyword>
<comment type="catalytic activity">
    <reaction evidence="4 5">
        <text>L-glutaminyl-[peptide chain release factor] + S-adenosyl-L-methionine = N(5)-methyl-L-glutaminyl-[peptide chain release factor] + S-adenosyl-L-homocysteine + H(+)</text>
        <dbReference type="Rhea" id="RHEA:42896"/>
        <dbReference type="Rhea" id="RHEA-COMP:10271"/>
        <dbReference type="Rhea" id="RHEA-COMP:10272"/>
        <dbReference type="ChEBI" id="CHEBI:15378"/>
        <dbReference type="ChEBI" id="CHEBI:30011"/>
        <dbReference type="ChEBI" id="CHEBI:57856"/>
        <dbReference type="ChEBI" id="CHEBI:59789"/>
        <dbReference type="ChEBI" id="CHEBI:61891"/>
        <dbReference type="EC" id="2.1.1.297"/>
    </reaction>
</comment>
<dbReference type="PROSITE" id="PS00092">
    <property type="entry name" value="N6_MTASE"/>
    <property type="match status" value="1"/>
</dbReference>
<evidence type="ECO:0000256" key="4">
    <source>
        <dbReference type="ARBA" id="ARBA00048391"/>
    </source>
</evidence>
<feature type="binding site" evidence="5">
    <location>
        <position position="131"/>
    </location>
    <ligand>
        <name>S-adenosyl-L-methionine</name>
        <dbReference type="ChEBI" id="CHEBI:59789"/>
    </ligand>
</feature>
<sequence>MNEIESILCKVLACDRSSLYLDHSRRALRVVENRRLEAILRRRLQGEPLQYLLGDVDFMGLKLCVRPGVLVPRPETEILVDEALRRFLCGCLPKTGGRLNILDVGTGSGNIAIALAAFLPQNKRGWITAVDISETCLSVARVNARRCGVADRIRFVKSDLFSAVGGECFDAIVSNPPYVSLREYRHLAEDVRREPREALVAPGNGLYFYRRFARTAARFLKPGGSLFLEIGDTQAGEIEKIFGRRQGWSAVEFIKDLAGRDRVAIMTKQFK</sequence>
<comment type="caution">
    <text evidence="5">Lacks conserved residue(s) required for the propagation of feature annotation.</text>
</comment>
<dbReference type="Gene3D" id="1.10.8.10">
    <property type="entry name" value="DNA helicase RuvA subunit, C-terminal domain"/>
    <property type="match status" value="1"/>
</dbReference>
<dbReference type="InterPro" id="IPR050320">
    <property type="entry name" value="N5-glutamine_MTase"/>
</dbReference>
<feature type="binding site" evidence="5">
    <location>
        <begin position="175"/>
        <end position="178"/>
    </location>
    <ligand>
        <name>substrate</name>
    </ligand>
</feature>
<protein>
    <recommendedName>
        <fullName evidence="5">Release factor glutamine methyltransferase</fullName>
        <shortName evidence="5">RF MTase</shortName>
        <ecNumber evidence="5">2.1.1.297</ecNumber>
    </recommendedName>
    <alternativeName>
        <fullName evidence="5">N5-glutamine methyltransferase PrmC</fullName>
    </alternativeName>
    <alternativeName>
        <fullName evidence="5">Protein-(glutamine-N5) MTase PrmC</fullName>
    </alternativeName>
    <alternativeName>
        <fullName evidence="5">Protein-glutamine N-methyltransferase PrmC</fullName>
    </alternativeName>
</protein>
<comment type="similarity">
    <text evidence="5">Belongs to the protein N5-glutamine methyltransferase family. PrmC subfamily.</text>
</comment>
<comment type="function">
    <text evidence="5">Methylates the class 1 translation termination release factors RF1/PrfA and RF2/PrfB on the glutamine residue of the universally conserved GGQ motif.</text>
</comment>
<dbReference type="InterPro" id="IPR001091">
    <property type="entry name" value="RM_Methyltransferase"/>
</dbReference>
<dbReference type="PRINTS" id="PR00508">
    <property type="entry name" value="S21N4MTFRASE"/>
</dbReference>
<dbReference type="EC" id="2.1.1.297" evidence="5"/>
<dbReference type="PANTHER" id="PTHR18895">
    <property type="entry name" value="HEMK METHYLTRANSFERASE"/>
    <property type="match status" value="1"/>
</dbReference>
<dbReference type="Proteomes" id="UP000287243">
    <property type="component" value="Chromosome"/>
</dbReference>
<dbReference type="EMBL" id="CP019384">
    <property type="protein sequence ID" value="QAT16464.1"/>
    <property type="molecule type" value="Genomic_DNA"/>
</dbReference>
<name>A0A410P375_VELA1</name>
<evidence type="ECO:0000313" key="8">
    <source>
        <dbReference type="EMBL" id="QAT16464.1"/>
    </source>
</evidence>
<dbReference type="NCBIfam" id="TIGR03534">
    <property type="entry name" value="RF_mod_PrmC"/>
    <property type="match status" value="1"/>
</dbReference>